<dbReference type="Pfam" id="PF00196">
    <property type="entry name" value="GerE"/>
    <property type="match status" value="1"/>
</dbReference>
<evidence type="ECO:0000256" key="2">
    <source>
        <dbReference type="ARBA" id="ARBA00023125"/>
    </source>
</evidence>
<dbReference type="GO" id="GO:0003677">
    <property type="term" value="F:DNA binding"/>
    <property type="evidence" value="ECO:0007669"/>
    <property type="project" value="UniProtKB-KW"/>
</dbReference>
<keyword evidence="1" id="KW-0805">Transcription regulation</keyword>
<feature type="domain" description="HTH luxR-type" evidence="4">
    <location>
        <begin position="214"/>
        <end position="280"/>
    </location>
</feature>
<dbReference type="SMART" id="SM00421">
    <property type="entry name" value="HTH_LUXR"/>
    <property type="match status" value="1"/>
</dbReference>
<dbReference type="GO" id="GO:0006355">
    <property type="term" value="P:regulation of DNA-templated transcription"/>
    <property type="evidence" value="ECO:0007669"/>
    <property type="project" value="InterPro"/>
</dbReference>
<evidence type="ECO:0000313" key="5">
    <source>
        <dbReference type="EMBL" id="QWG12217.1"/>
    </source>
</evidence>
<dbReference type="InterPro" id="IPR000792">
    <property type="entry name" value="Tscrpt_reg_LuxR_C"/>
</dbReference>
<reference evidence="5" key="1">
    <citation type="submission" date="2021-06" db="EMBL/GenBank/DDBJ databases">
        <title>Bradyrhizobium sp. S2-20-1 Genome sequencing.</title>
        <authorList>
            <person name="Jin L."/>
        </authorList>
    </citation>
    <scope>NUCLEOTIDE SEQUENCE</scope>
    <source>
        <strain evidence="5">S2-20-1</strain>
    </source>
</reference>
<dbReference type="PANTHER" id="PTHR44688">
    <property type="entry name" value="DNA-BINDING TRANSCRIPTIONAL ACTIVATOR DEVR_DOSR"/>
    <property type="match status" value="1"/>
</dbReference>
<dbReference type="InterPro" id="IPR016032">
    <property type="entry name" value="Sig_transdc_resp-reg_C-effctor"/>
</dbReference>
<dbReference type="Gene3D" id="1.10.10.10">
    <property type="entry name" value="Winged helix-like DNA-binding domain superfamily/Winged helix DNA-binding domain"/>
    <property type="match status" value="1"/>
</dbReference>
<dbReference type="EMBL" id="CP076134">
    <property type="protein sequence ID" value="QWG12217.1"/>
    <property type="molecule type" value="Genomic_DNA"/>
</dbReference>
<dbReference type="PRINTS" id="PR00038">
    <property type="entry name" value="HTHLUXR"/>
</dbReference>
<sequence>MQSDFQNVPNVVRMTSQKQAPGAFVKSKIATFERLKSLPASVSILDASGTIVAVNDTWKQFGQQNGLRIPNSGIGSNYLQHCPSDLPRSRRFLGELKALLAGQLDLLTYIYPCHSPTRARWFSLIGLPLSLNKPAGVALVHVNLTEMLPLPGGTRRAQAKEDRKGRIRPGANIDAIGGALERSVLETLSSQLNTMFVDDTASREKDAAQEKDDEMTLVRTRLSKRQMQVLRLLGEGKTNKEMAKALLLSPNTIKLHVSAILQALNLRSRTQAALLSSKLLQDPGTEIRARAVSGD</sequence>
<evidence type="ECO:0000313" key="6">
    <source>
        <dbReference type="Proteomes" id="UP000680839"/>
    </source>
</evidence>
<dbReference type="PANTHER" id="PTHR44688:SF16">
    <property type="entry name" value="DNA-BINDING TRANSCRIPTIONAL ACTIVATOR DEVR_DOSR"/>
    <property type="match status" value="1"/>
</dbReference>
<organism evidence="5 6">
    <name type="scientific">Bradyrhizobium sediminis</name>
    <dbReference type="NCBI Taxonomy" id="2840469"/>
    <lineage>
        <taxon>Bacteria</taxon>
        <taxon>Pseudomonadati</taxon>
        <taxon>Pseudomonadota</taxon>
        <taxon>Alphaproteobacteria</taxon>
        <taxon>Hyphomicrobiales</taxon>
        <taxon>Nitrobacteraceae</taxon>
        <taxon>Bradyrhizobium</taxon>
    </lineage>
</organism>
<dbReference type="RefSeq" id="WP_215621052.1">
    <property type="nucleotide sequence ID" value="NZ_CP076134.1"/>
</dbReference>
<keyword evidence="3" id="KW-0804">Transcription</keyword>
<protein>
    <submittedName>
        <fullName evidence="5">Response regulator transcription factor</fullName>
    </submittedName>
</protein>
<gene>
    <name evidence="5" type="ORF">KMZ29_21240</name>
</gene>
<name>A0A975NBU3_9BRAD</name>
<evidence type="ECO:0000256" key="1">
    <source>
        <dbReference type="ARBA" id="ARBA00023015"/>
    </source>
</evidence>
<accession>A0A975NBU3</accession>
<dbReference type="PROSITE" id="PS50043">
    <property type="entry name" value="HTH_LUXR_2"/>
    <property type="match status" value="1"/>
</dbReference>
<evidence type="ECO:0000256" key="3">
    <source>
        <dbReference type="ARBA" id="ARBA00023163"/>
    </source>
</evidence>
<dbReference type="InterPro" id="IPR036388">
    <property type="entry name" value="WH-like_DNA-bd_sf"/>
</dbReference>
<dbReference type="AlphaFoldDB" id="A0A975NBU3"/>
<dbReference type="SUPFAM" id="SSF46894">
    <property type="entry name" value="C-terminal effector domain of the bipartite response regulators"/>
    <property type="match status" value="1"/>
</dbReference>
<keyword evidence="2" id="KW-0238">DNA-binding</keyword>
<proteinExistence type="predicted"/>
<evidence type="ECO:0000259" key="4">
    <source>
        <dbReference type="PROSITE" id="PS50043"/>
    </source>
</evidence>
<dbReference type="CDD" id="cd06170">
    <property type="entry name" value="LuxR_C_like"/>
    <property type="match status" value="1"/>
</dbReference>
<dbReference type="Proteomes" id="UP000680839">
    <property type="component" value="Chromosome"/>
</dbReference>